<protein>
    <submittedName>
        <fullName evidence="3">Uncharacterized protein</fullName>
    </submittedName>
</protein>
<evidence type="ECO:0000256" key="1">
    <source>
        <dbReference type="ARBA" id="ARBA00009740"/>
    </source>
</evidence>
<dbReference type="EMBL" id="BAABME010022425">
    <property type="protein sequence ID" value="GAA0165772.1"/>
    <property type="molecule type" value="Genomic_DNA"/>
</dbReference>
<proteinExistence type="inferred from homology"/>
<feature type="region of interest" description="Disordered" evidence="2">
    <location>
        <begin position="1"/>
        <end position="28"/>
    </location>
</feature>
<keyword evidence="4" id="KW-1185">Reference proteome</keyword>
<evidence type="ECO:0000256" key="2">
    <source>
        <dbReference type="SAM" id="MobiDB-lite"/>
    </source>
</evidence>
<sequence>MASSDETPEAMPQGDGSVPPGKPMTMGQHLIDKGTQIAQTMQPIKQMTLHACTFSSYSHDMSRLIEAHHLITRLSQDFLQCAVYDSDHSDAKLIGIEYIVSTKVFETLPPEEQKLWHSHGFEVTSGLWVNPRFPEMFQKSELQDLAQTYGKFWCTWQVDRGDILPLGAPALMMSPQGVNLGMVPPEMIKKRDERYKLSCESLMAKRADIVVPQSMNLADYWMKSDGKGFAIDIEPTDMKEREPFP</sequence>
<dbReference type="Proteomes" id="UP001454036">
    <property type="component" value="Unassembled WGS sequence"/>
</dbReference>
<dbReference type="AlphaFoldDB" id="A0AAV3QNZ7"/>
<comment type="caution">
    <text evidence="3">The sequence shown here is derived from an EMBL/GenBank/DDBJ whole genome shotgun (WGS) entry which is preliminary data.</text>
</comment>
<dbReference type="PANTHER" id="PTHR31360:SF13">
    <property type="entry name" value="DUF1264 DOMAIN-CONTAINING PROTEIN"/>
    <property type="match status" value="1"/>
</dbReference>
<evidence type="ECO:0000313" key="3">
    <source>
        <dbReference type="EMBL" id="GAA0165772.1"/>
    </source>
</evidence>
<reference evidence="3 4" key="1">
    <citation type="submission" date="2024-01" db="EMBL/GenBank/DDBJ databases">
        <title>The complete chloroplast genome sequence of Lithospermum erythrorhizon: insights into the phylogenetic relationship among Boraginaceae species and the maternal lineages of purple gromwells.</title>
        <authorList>
            <person name="Okada T."/>
            <person name="Watanabe K."/>
        </authorList>
    </citation>
    <scope>NUCLEOTIDE SEQUENCE [LARGE SCALE GENOMIC DNA]</scope>
</reference>
<dbReference type="InterPro" id="IPR010686">
    <property type="entry name" value="OBAP-like"/>
</dbReference>
<dbReference type="Pfam" id="PF06884">
    <property type="entry name" value="DUF1264"/>
    <property type="match status" value="1"/>
</dbReference>
<gene>
    <name evidence="3" type="ORF">LIER_40054</name>
</gene>
<name>A0AAV3QNZ7_LITER</name>
<organism evidence="3 4">
    <name type="scientific">Lithospermum erythrorhizon</name>
    <name type="common">Purple gromwell</name>
    <name type="synonym">Lithospermum officinale var. erythrorhizon</name>
    <dbReference type="NCBI Taxonomy" id="34254"/>
    <lineage>
        <taxon>Eukaryota</taxon>
        <taxon>Viridiplantae</taxon>
        <taxon>Streptophyta</taxon>
        <taxon>Embryophyta</taxon>
        <taxon>Tracheophyta</taxon>
        <taxon>Spermatophyta</taxon>
        <taxon>Magnoliopsida</taxon>
        <taxon>eudicotyledons</taxon>
        <taxon>Gunneridae</taxon>
        <taxon>Pentapetalae</taxon>
        <taxon>asterids</taxon>
        <taxon>lamiids</taxon>
        <taxon>Boraginales</taxon>
        <taxon>Boraginaceae</taxon>
        <taxon>Boraginoideae</taxon>
        <taxon>Lithospermeae</taxon>
        <taxon>Lithospermum</taxon>
    </lineage>
</organism>
<evidence type="ECO:0000313" key="4">
    <source>
        <dbReference type="Proteomes" id="UP001454036"/>
    </source>
</evidence>
<comment type="similarity">
    <text evidence="1">Belongs to the OBAP family.</text>
</comment>
<accession>A0AAV3QNZ7</accession>
<dbReference type="PANTHER" id="PTHR31360">
    <property type="match status" value="1"/>
</dbReference>